<gene>
    <name evidence="1" type="ORF">H6A04_10895</name>
</gene>
<evidence type="ECO:0000313" key="2">
    <source>
        <dbReference type="Proteomes" id="UP000728968"/>
    </source>
</evidence>
<comment type="caution">
    <text evidence="1">The sequence shown here is derived from an EMBL/GenBank/DDBJ whole genome shotgun (WGS) entry which is preliminary data.</text>
</comment>
<protein>
    <submittedName>
        <fullName evidence="1">Rha family transcriptional regulator</fullName>
    </submittedName>
</protein>
<dbReference type="EMBL" id="JACJLT010000194">
    <property type="protein sequence ID" value="MBM6876142.1"/>
    <property type="molecule type" value="Genomic_DNA"/>
</dbReference>
<evidence type="ECO:0000313" key="1">
    <source>
        <dbReference type="EMBL" id="MBM6876142.1"/>
    </source>
</evidence>
<reference evidence="1 2" key="1">
    <citation type="journal article" date="2021" name="Sci. Rep.">
        <title>The distribution of antibiotic resistance genes in chicken gut microbiota commensals.</title>
        <authorList>
            <person name="Juricova H."/>
            <person name="Matiasovicova J."/>
            <person name="Kubasova T."/>
            <person name="Cejkova D."/>
            <person name="Rychlik I."/>
        </authorList>
    </citation>
    <scope>NUCLEOTIDE SEQUENCE [LARGE SCALE GENOMIC DNA]</scope>
    <source>
        <strain evidence="1 2">An425</strain>
    </source>
</reference>
<keyword evidence="2" id="KW-1185">Reference proteome</keyword>
<dbReference type="RefSeq" id="WP_204716766.1">
    <property type="nucleotide sequence ID" value="NZ_JACJLT010000194.1"/>
</dbReference>
<dbReference type="Pfam" id="PF09669">
    <property type="entry name" value="Phage_pRha"/>
    <property type="match status" value="1"/>
</dbReference>
<dbReference type="NCBIfam" id="TIGR02681">
    <property type="entry name" value="phage_pRha"/>
    <property type="match status" value="1"/>
</dbReference>
<sequence>MEELKITIENIKGTLVTTSNRVAEELGVQHKDLLEKIDNYVSKFSSAELSAQFYIPSNYKTLNGRTVRNYLITKKGIAQLIGGYSAAVEKAFELNVAYINRFDEMERELMIINILKPVNALDEDAIDWLNRIKKEMDKASIHLSNVRNGYTNLAIHCLNKSDEIKDMGIPTDKITIEVDPYTKQRKVERDLLKKE</sequence>
<dbReference type="Proteomes" id="UP000728968">
    <property type="component" value="Unassembled WGS sequence"/>
</dbReference>
<organism evidence="1 2">
    <name type="scientific">Fusobacterium mortiferum</name>
    <dbReference type="NCBI Taxonomy" id="850"/>
    <lineage>
        <taxon>Bacteria</taxon>
        <taxon>Fusobacteriati</taxon>
        <taxon>Fusobacteriota</taxon>
        <taxon>Fusobacteriia</taxon>
        <taxon>Fusobacteriales</taxon>
        <taxon>Fusobacteriaceae</taxon>
        <taxon>Fusobacterium</taxon>
    </lineage>
</organism>
<dbReference type="InterPro" id="IPR014054">
    <property type="entry name" value="Phage_regulatory_Rha"/>
</dbReference>
<name>A0ABS2G4V0_FUSMR</name>
<proteinExistence type="predicted"/>
<accession>A0ABS2G4V0</accession>